<proteinExistence type="inferred from homology"/>
<dbReference type="Proteomes" id="UP001188597">
    <property type="component" value="Unassembled WGS sequence"/>
</dbReference>
<organism evidence="2 3">
    <name type="scientific">Escallonia herrerae</name>
    <dbReference type="NCBI Taxonomy" id="1293975"/>
    <lineage>
        <taxon>Eukaryota</taxon>
        <taxon>Viridiplantae</taxon>
        <taxon>Streptophyta</taxon>
        <taxon>Embryophyta</taxon>
        <taxon>Tracheophyta</taxon>
        <taxon>Spermatophyta</taxon>
        <taxon>Magnoliopsida</taxon>
        <taxon>eudicotyledons</taxon>
        <taxon>Gunneridae</taxon>
        <taxon>Pentapetalae</taxon>
        <taxon>asterids</taxon>
        <taxon>campanulids</taxon>
        <taxon>Escalloniales</taxon>
        <taxon>Escalloniaceae</taxon>
        <taxon>Escallonia</taxon>
    </lineage>
</organism>
<evidence type="ECO:0000256" key="1">
    <source>
        <dbReference type="ARBA" id="ARBA00006974"/>
    </source>
</evidence>
<dbReference type="GO" id="GO:0009733">
    <property type="term" value="P:response to auxin"/>
    <property type="evidence" value="ECO:0007669"/>
    <property type="project" value="InterPro"/>
</dbReference>
<dbReference type="PANTHER" id="PTHR31175">
    <property type="entry name" value="AUXIN-RESPONSIVE FAMILY PROTEIN"/>
    <property type="match status" value="1"/>
</dbReference>
<gene>
    <name evidence="2" type="ORF">RJ639_000705</name>
</gene>
<evidence type="ECO:0000313" key="2">
    <source>
        <dbReference type="EMBL" id="KAK3041571.1"/>
    </source>
</evidence>
<comment type="caution">
    <text evidence="2">The sequence shown here is derived from an EMBL/GenBank/DDBJ whole genome shotgun (WGS) entry which is preliminary data.</text>
</comment>
<sequence>MWPKQHQLRDILEMLEHATLNDKNMNAVFRDLIYFVEEEYGLPMSGPITVPCDASFMECAVSIVRRHPVKDMDKALEIAARLFCTMKGYSSNSVPKLFLLKLFRTTTRAATMAQSGLTAITLVPTK</sequence>
<dbReference type="Pfam" id="PF02519">
    <property type="entry name" value="Auxin_inducible"/>
    <property type="match status" value="1"/>
</dbReference>
<protein>
    <submittedName>
        <fullName evidence="2">Uncharacterized protein</fullName>
    </submittedName>
</protein>
<evidence type="ECO:0000313" key="3">
    <source>
        <dbReference type="Proteomes" id="UP001188597"/>
    </source>
</evidence>
<dbReference type="EMBL" id="JAVXUP010000031">
    <property type="protein sequence ID" value="KAK3041571.1"/>
    <property type="molecule type" value="Genomic_DNA"/>
</dbReference>
<comment type="similarity">
    <text evidence="1">Belongs to the ARG7 family.</text>
</comment>
<name>A0AA88X7P5_9ASTE</name>
<dbReference type="InterPro" id="IPR003676">
    <property type="entry name" value="SAUR_fam"/>
</dbReference>
<keyword evidence="3" id="KW-1185">Reference proteome</keyword>
<accession>A0AA88X7P5</accession>
<reference evidence="2" key="1">
    <citation type="submission" date="2022-12" db="EMBL/GenBank/DDBJ databases">
        <title>Draft genome assemblies for two species of Escallonia (Escalloniales).</title>
        <authorList>
            <person name="Chanderbali A."/>
            <person name="Dervinis C."/>
            <person name="Anghel I."/>
            <person name="Soltis D."/>
            <person name="Soltis P."/>
            <person name="Zapata F."/>
        </authorList>
    </citation>
    <scope>NUCLEOTIDE SEQUENCE</scope>
    <source>
        <strain evidence="2">UCBG64.0493</strain>
        <tissue evidence="2">Leaf</tissue>
    </source>
</reference>
<dbReference type="AlphaFoldDB" id="A0AA88X7P5"/>